<dbReference type="KEGG" id="euz:DVS28_a1503"/>
<dbReference type="RefSeq" id="WP_114590887.1">
    <property type="nucleotide sequence ID" value="NZ_CAXIBR010000016.1"/>
</dbReference>
<name>A0A346XVE9_9ACTN</name>
<reference evidence="3 4" key="1">
    <citation type="submission" date="2018-09" db="EMBL/GenBank/DDBJ databases">
        <title>Complete genome sequence of Euzebya sp. DY32-46 isolated from seawater of Pacific Ocean.</title>
        <authorList>
            <person name="Xu L."/>
            <person name="Wu Y.-H."/>
            <person name="Xu X.-W."/>
        </authorList>
    </citation>
    <scope>NUCLEOTIDE SEQUENCE [LARGE SCALE GENOMIC DNA]</scope>
    <source>
        <strain evidence="3 4">DY32-46</strain>
    </source>
</reference>
<dbReference type="Proteomes" id="UP000264006">
    <property type="component" value="Chromosome"/>
</dbReference>
<feature type="region of interest" description="Disordered" evidence="1">
    <location>
        <begin position="236"/>
        <end position="263"/>
    </location>
</feature>
<proteinExistence type="predicted"/>
<dbReference type="AlphaFoldDB" id="A0A346XVE9"/>
<feature type="region of interest" description="Disordered" evidence="1">
    <location>
        <begin position="200"/>
        <end position="219"/>
    </location>
</feature>
<accession>A0A346XVE9</accession>
<sequence length="335" mass="35266">MTDGPVRETDRGTVPQPRAVAAHVEALDMAGLAFAAKRLLGKDPAPVSGQFTMWARSGKPSLPRLTDPLWEALAPLHIGRPSSPAAALCDQVLTGMERDGTVGLRAAGDLATSGKNAFRAAPLEHADGDRRDAIRRQQALVDGVKAYWRAIAGIYTQARTSIVAGDHDGAVEVLRAGQQQLGPTVDRIAGLAREVVAAGEKADAPVRTADRVEEPSPTAEEQVALQAAAQAAAQAALADQATQQQPVADPVRTRPGMSPAGPLALSDEQAEAFARKEPIAIEEELEAERAPVEVLSTKPVRNHPFLPIVFLLIVSGVALFVLYSIINDPTNPLGG</sequence>
<feature type="transmembrane region" description="Helical" evidence="2">
    <location>
        <begin position="305"/>
        <end position="326"/>
    </location>
</feature>
<feature type="compositionally biased region" description="Low complexity" evidence="1">
    <location>
        <begin position="236"/>
        <end position="245"/>
    </location>
</feature>
<organism evidence="3 4">
    <name type="scientific">Euzebya pacifica</name>
    <dbReference type="NCBI Taxonomy" id="1608957"/>
    <lineage>
        <taxon>Bacteria</taxon>
        <taxon>Bacillati</taxon>
        <taxon>Actinomycetota</taxon>
        <taxon>Nitriliruptoria</taxon>
        <taxon>Euzebyales</taxon>
    </lineage>
</organism>
<evidence type="ECO:0000256" key="1">
    <source>
        <dbReference type="SAM" id="MobiDB-lite"/>
    </source>
</evidence>
<protein>
    <submittedName>
        <fullName evidence="3">Uncharacterized protein</fullName>
    </submittedName>
</protein>
<feature type="compositionally biased region" description="Basic and acidic residues" evidence="1">
    <location>
        <begin position="200"/>
        <end position="214"/>
    </location>
</feature>
<gene>
    <name evidence="3" type="ORF">DVS28_a1503</name>
</gene>
<keyword evidence="4" id="KW-1185">Reference proteome</keyword>
<keyword evidence="2" id="KW-0812">Transmembrane</keyword>
<evidence type="ECO:0000313" key="3">
    <source>
        <dbReference type="EMBL" id="AXV06196.1"/>
    </source>
</evidence>
<evidence type="ECO:0000256" key="2">
    <source>
        <dbReference type="SAM" id="Phobius"/>
    </source>
</evidence>
<dbReference type="OrthoDB" id="5241409at2"/>
<evidence type="ECO:0000313" key="4">
    <source>
        <dbReference type="Proteomes" id="UP000264006"/>
    </source>
</evidence>
<dbReference type="EMBL" id="CP031165">
    <property type="protein sequence ID" value="AXV06196.1"/>
    <property type="molecule type" value="Genomic_DNA"/>
</dbReference>
<keyword evidence="2" id="KW-1133">Transmembrane helix</keyword>
<keyword evidence="2" id="KW-0472">Membrane</keyword>